<organism evidence="1">
    <name type="scientific">Arcobacter sp. AZ-2023</name>
    <dbReference type="NCBI Taxonomy" id="3074453"/>
    <lineage>
        <taxon>Bacteria</taxon>
        <taxon>Pseudomonadati</taxon>
        <taxon>Campylobacterota</taxon>
        <taxon>Epsilonproteobacteria</taxon>
        <taxon>Campylobacterales</taxon>
        <taxon>Arcobacteraceae</taxon>
        <taxon>Arcobacter</taxon>
    </lineage>
</organism>
<reference evidence="1" key="2">
    <citation type="submission" date="2023-09" db="EMBL/GenBank/DDBJ databases">
        <title>Characterization of Arcobacter Isolates from Retail Chicken Sold in Supermarkets in Tbilisi, Georgia.</title>
        <authorList>
            <person name="Matthias R."/>
            <person name="Zautner A.E."/>
        </authorList>
    </citation>
    <scope>NUCLEOTIDE SEQUENCE</scope>
    <source>
        <strain evidence="1">LEO 108</strain>
    </source>
</reference>
<reference evidence="2" key="1">
    <citation type="submission" date="2023-09" db="EMBL/GenBank/DDBJ databases">
        <title>Arcobacter tbilisiensis sp. nov. isolated from chicken meat in Tbilisi, Georgia.</title>
        <authorList>
            <person name="Matthias R."/>
            <person name="Zautner A.E."/>
        </authorList>
    </citation>
    <scope>NUCLEOTIDE SEQUENCE</scope>
    <source>
        <strain evidence="5">LEO 70</strain>
        <strain evidence="4">LEO 74</strain>
        <strain evidence="3">LEO 79</strain>
        <strain evidence="2">LEO 99</strain>
    </source>
</reference>
<evidence type="ECO:0000313" key="1">
    <source>
        <dbReference type="EMBL" id="WNL13659.1"/>
    </source>
</evidence>
<evidence type="ECO:0000313" key="3">
    <source>
        <dbReference type="EMBL" id="WNL20468.1"/>
    </source>
</evidence>
<gene>
    <name evidence="1" type="ORF">RJG51_06330</name>
    <name evidence="2" type="ORF">RJG53_06940</name>
    <name evidence="4" type="ORF">RJG55_10590</name>
    <name evidence="3" type="ORF">RJG56_06790</name>
    <name evidence="5" type="ORF">RJG57_00795</name>
</gene>
<evidence type="ECO:0000313" key="5">
    <source>
        <dbReference type="EMBL" id="WNL25747.1"/>
    </source>
</evidence>
<dbReference type="EMBL" id="CP134850">
    <property type="protein sequence ID" value="WNL20468.1"/>
    <property type="molecule type" value="Genomic_DNA"/>
</dbReference>
<proteinExistence type="predicted"/>
<dbReference type="EMBL" id="CP134849">
    <property type="protein sequence ID" value="WNL18333.1"/>
    <property type="molecule type" value="Genomic_DNA"/>
</dbReference>
<evidence type="ECO:0000313" key="2">
    <source>
        <dbReference type="EMBL" id="WNL18333.1"/>
    </source>
</evidence>
<dbReference type="EMBL" id="CP134852">
    <property type="protein sequence ID" value="WNL25747.1"/>
    <property type="molecule type" value="Genomic_DNA"/>
</dbReference>
<sequence length="966" mass="112824">MNKSKNEIIFENEDHRKCHQTLMEILKNGTLKPNLGMIVRLTKGVSQSLFKPQCINSFWKIEFISLVKQEAQKWEKEGGTVGEKLRQTLQKMVNAEEQILPKWICDKAGVEQWYLRKYNLKYQWQKDLYRLVKKEQLKWEKNGGNAFKLGIEALKNITISGERPSIKTIALKMGKNPSYLHKKSYIWQKRLIKNIERADYQWKQKGGKYRRLFNKILNEYIQKGIRPQINTICDEINYNSTNILKPHFFWQRTIKNNIINAEKYWLTHGGSNATKCKIALIQIVKEGKKPTQNNVLKKAGFGSSFLKRELNEWKIKILNLIERKASKGLDKINIIYIDINSLINKEIIKNYHKIGIIIKSEKTDIYNYFILSKIMYDESHIIKYKTRNSLYANKNTFKEKRKVYIDGIINACEGIKYSLIITLIPRMIKAALWLGDNIPVTLNDAKKSFFEYSIFLRKKIKSTELSNSVANQEQLAITKLLAGMFNVDYDEIIKDNRSLLIPQKPPRSNAFTKETKFTQKELSYAFNFYFSLFNQITNFLLNKENFPHIIQLPRGSAIILGVGQNLIVPSYNLPKQQCIGIDYLDGHILDDTELKNLAIKKNKIKRIYCYYQNRKIIQNNLFILNNNSNHAKRLALGKKALDAWFMCMLYLTSTNDSTLSLYEWTENDEYETIKDERKEFITIKPRANNKTIRFTIPKVFMPYFVKALELRKFVLNGEKFPYLFFHVGNGEKSRTSRTQYAGGMSSDIANYMINSIDNQLPKITSRIIRKDGSKDAITSHGIETALSVLQNTENTLINNYNGFTQEELSSQIINFLEIIHENVINDDPIDNKKQTAMGGCNSEDQLTPQTINNDNNIKANCDDFKSCIFCRHFITFPSPNEIRKLLSLKYLIENVAYNRTNDDIFFDEKMKPWIKRIETIFNVMIEKYPESKKIIDDILLEVYQDGSLSPYWLDWVIDLNELGRLS</sequence>
<dbReference type="AlphaFoldDB" id="A0AA96CRG9"/>
<accession>A0AA96CRG9</accession>
<evidence type="ECO:0000313" key="4">
    <source>
        <dbReference type="EMBL" id="WNL23360.1"/>
    </source>
</evidence>
<name>A0AA96CRG9_9BACT</name>
<dbReference type="EMBL" id="CP134851">
    <property type="protein sequence ID" value="WNL23360.1"/>
    <property type="molecule type" value="Genomic_DNA"/>
</dbReference>
<dbReference type="EMBL" id="CP134845">
    <property type="protein sequence ID" value="WNL13659.1"/>
    <property type="molecule type" value="Genomic_DNA"/>
</dbReference>
<protein>
    <submittedName>
        <fullName evidence="1">Uncharacterized protein</fullName>
    </submittedName>
</protein>